<feature type="compositionally biased region" description="Polar residues" evidence="1">
    <location>
        <begin position="452"/>
        <end position="461"/>
    </location>
</feature>
<feature type="compositionally biased region" description="Low complexity" evidence="1">
    <location>
        <begin position="17"/>
        <end position="29"/>
    </location>
</feature>
<feature type="region of interest" description="Disordered" evidence="1">
    <location>
        <begin position="441"/>
        <end position="501"/>
    </location>
</feature>
<evidence type="ECO:0000313" key="3">
    <source>
        <dbReference type="Proteomes" id="UP001054902"/>
    </source>
</evidence>
<dbReference type="Proteomes" id="UP001054902">
    <property type="component" value="Unassembled WGS sequence"/>
</dbReference>
<dbReference type="EMBL" id="BLLK01000047">
    <property type="protein sequence ID" value="GFH55033.1"/>
    <property type="molecule type" value="Genomic_DNA"/>
</dbReference>
<evidence type="ECO:0000256" key="1">
    <source>
        <dbReference type="SAM" id="MobiDB-lite"/>
    </source>
</evidence>
<evidence type="ECO:0000313" key="2">
    <source>
        <dbReference type="EMBL" id="GFH55033.1"/>
    </source>
</evidence>
<comment type="caution">
    <text evidence="2">The sequence shown here is derived from an EMBL/GenBank/DDBJ whole genome shotgun (WGS) entry which is preliminary data.</text>
</comment>
<feature type="compositionally biased region" description="Basic and acidic residues" evidence="1">
    <location>
        <begin position="473"/>
        <end position="492"/>
    </location>
</feature>
<proteinExistence type="predicted"/>
<dbReference type="AlphaFoldDB" id="A0AAD3CZS7"/>
<feature type="region of interest" description="Disordered" evidence="1">
    <location>
        <begin position="1"/>
        <end position="30"/>
    </location>
</feature>
<gene>
    <name evidence="2" type="ORF">CTEN210_11509</name>
</gene>
<protein>
    <submittedName>
        <fullName evidence="2">Uncharacterized protein</fullName>
    </submittedName>
</protein>
<accession>A0AAD3CZS7</accession>
<sequence>MKTQANIPNESAKILQNTNTSTSNDSSSYSKKRATRAYGWTPMSYPSSALYNSEKEELNPFFPLHKNVIQAAVRELLILDQVMDATSLELVETQVEEPKEKKTRKRKRNTGNHVMKQVIIDLNQEKRKNLDHANQDTTTASEISEQDSKEAKAKQQLVTPEELTQVVLDKIANCWHEEISTKEKGESTLLDSKKIRKVSDADAMTVPSVTVISHHNIDSQYAAHLAVAATNMIHQDHNTINLDTIIQQLEKMFPSASQKDLLKNLYKKNQIPNMLDLSIIVEAHLRQIAFEKVKTMGTFISDLALREFLGYKSPTAKYERVMELMSDFLFDVSHAMFAWEKTERDIDASNTQTIQDATICKTLFDSRALRKIGGFEPTSLLYHALSINRLEAKGESWAEFAKTPAGKKMFSHHRDNLSRIEAGTKRRDKRMKKNLAGVYPIMMEDRDDGRSRSVSVASIDSPSHAVKTPSSQVEEKSQAGENSTTEKKESRSHTCISPGIPDITSVSITRKEVSEDWFTQATGIFKRSHSLDLELRRIQS</sequence>
<reference evidence="2 3" key="1">
    <citation type="journal article" date="2021" name="Sci. Rep.">
        <title>The genome of the diatom Chaetoceros tenuissimus carries an ancient integrated fragment of an extant virus.</title>
        <authorList>
            <person name="Hongo Y."/>
            <person name="Kimura K."/>
            <person name="Takaki Y."/>
            <person name="Yoshida Y."/>
            <person name="Baba S."/>
            <person name="Kobayashi G."/>
            <person name="Nagasaki K."/>
            <person name="Hano T."/>
            <person name="Tomaru Y."/>
        </authorList>
    </citation>
    <scope>NUCLEOTIDE SEQUENCE [LARGE SCALE GENOMIC DNA]</scope>
    <source>
        <strain evidence="2 3">NIES-3715</strain>
    </source>
</reference>
<organism evidence="2 3">
    <name type="scientific">Chaetoceros tenuissimus</name>
    <dbReference type="NCBI Taxonomy" id="426638"/>
    <lineage>
        <taxon>Eukaryota</taxon>
        <taxon>Sar</taxon>
        <taxon>Stramenopiles</taxon>
        <taxon>Ochrophyta</taxon>
        <taxon>Bacillariophyta</taxon>
        <taxon>Coscinodiscophyceae</taxon>
        <taxon>Chaetocerotophycidae</taxon>
        <taxon>Chaetocerotales</taxon>
        <taxon>Chaetocerotaceae</taxon>
        <taxon>Chaetoceros</taxon>
    </lineage>
</organism>
<keyword evidence="3" id="KW-1185">Reference proteome</keyword>
<name>A0AAD3CZS7_9STRA</name>